<reference evidence="2" key="1">
    <citation type="submission" date="2017-10" db="EMBL/GenBank/DDBJ databases">
        <title>Rapid genome shrinkage in a self-fertile nematode reveals novel sperm competition proteins.</title>
        <authorList>
            <person name="Yin D."/>
            <person name="Schwarz E.M."/>
            <person name="Thomas C.G."/>
            <person name="Felde R.L."/>
            <person name="Korf I.F."/>
            <person name="Cutter A.D."/>
            <person name="Schartner C.M."/>
            <person name="Ralston E.J."/>
            <person name="Meyer B.J."/>
            <person name="Haag E.S."/>
        </authorList>
    </citation>
    <scope>NUCLEOTIDE SEQUENCE [LARGE SCALE GENOMIC DNA]</scope>
    <source>
        <strain evidence="2">JU1422</strain>
    </source>
</reference>
<evidence type="ECO:0000313" key="2">
    <source>
        <dbReference type="Proteomes" id="UP000230233"/>
    </source>
</evidence>
<dbReference type="Proteomes" id="UP000230233">
    <property type="component" value="Unassembled WGS sequence"/>
</dbReference>
<evidence type="ECO:0000313" key="1">
    <source>
        <dbReference type="EMBL" id="PIC14783.1"/>
    </source>
</evidence>
<comment type="caution">
    <text evidence="1">The sequence shown here is derived from an EMBL/GenBank/DDBJ whole genome shotgun (WGS) entry which is preliminary data.</text>
</comment>
<evidence type="ECO:0008006" key="3">
    <source>
        <dbReference type="Google" id="ProtNLM"/>
    </source>
</evidence>
<dbReference type="EMBL" id="PDUG01000007">
    <property type="protein sequence ID" value="PIC14783.1"/>
    <property type="molecule type" value="Genomic_DNA"/>
</dbReference>
<protein>
    <recommendedName>
        <fullName evidence="3">F-box domain-containing protein</fullName>
    </recommendedName>
</protein>
<accession>A0A2G5SIQ6</accession>
<name>A0A2G5SIQ6_9PELO</name>
<proteinExistence type="predicted"/>
<dbReference type="AlphaFoldDB" id="A0A2G5SIQ6"/>
<keyword evidence="2" id="KW-1185">Reference proteome</keyword>
<sequence>MPSKELTINDMPMDVFEKICENLGDNYQEKYWFTFRHVSKSFRNAVDFWNPSEFRRIGLSSTTRDISILFNGCRVSYIRKSKNSTGIKFHDHDSINQYGNFRDLAVDDLMSVLASPGGYELEKLIISEKIDKRFAQRLSDEFTKLGANVDVNTVQLNPARIMNPIPVNKILNLFRSIEEINISYSQDNDPITQKDIKSIIGKANRIEALKNAGMVKIDRSLMDSDSKLLIPRGLKIPNMTLAYGFLSDKSAFKIVGILLNSPHLKCCRINTSSFLTKMEFDENLKELGAANDPENRNAYKYRIPDFQEFFEIEIKRNNTFITANFGDRTNRKELKSKLNRQERKER</sequence>
<organism evidence="1 2">
    <name type="scientific">Caenorhabditis nigoni</name>
    <dbReference type="NCBI Taxonomy" id="1611254"/>
    <lineage>
        <taxon>Eukaryota</taxon>
        <taxon>Metazoa</taxon>
        <taxon>Ecdysozoa</taxon>
        <taxon>Nematoda</taxon>
        <taxon>Chromadorea</taxon>
        <taxon>Rhabditida</taxon>
        <taxon>Rhabditina</taxon>
        <taxon>Rhabditomorpha</taxon>
        <taxon>Rhabditoidea</taxon>
        <taxon>Rhabditidae</taxon>
        <taxon>Peloderinae</taxon>
        <taxon>Caenorhabditis</taxon>
    </lineage>
</organism>
<dbReference type="CDD" id="cd22150">
    <property type="entry name" value="F-box_CeFBXA-like"/>
    <property type="match status" value="1"/>
</dbReference>
<gene>
    <name evidence="1" type="ORF">B9Z55_026970</name>
</gene>